<gene>
    <name evidence="1" type="ORF">JOQ06_003673</name>
</gene>
<protein>
    <submittedName>
        <fullName evidence="1">Uncharacterized protein</fullName>
    </submittedName>
</protein>
<dbReference type="EMBL" id="JAPTMU010000022">
    <property type="protein sequence ID" value="KAJ4924722.1"/>
    <property type="molecule type" value="Genomic_DNA"/>
</dbReference>
<reference evidence="1" key="1">
    <citation type="submission" date="2022-11" db="EMBL/GenBank/DDBJ databases">
        <title>Chromosome-level genome of Pogonophryne albipinna.</title>
        <authorList>
            <person name="Jo E."/>
        </authorList>
    </citation>
    <scope>NUCLEOTIDE SEQUENCE</scope>
    <source>
        <strain evidence="1">SGF0006</strain>
        <tissue evidence="1">Muscle</tissue>
    </source>
</reference>
<keyword evidence="2" id="KW-1185">Reference proteome</keyword>
<dbReference type="Proteomes" id="UP001219934">
    <property type="component" value="Unassembled WGS sequence"/>
</dbReference>
<dbReference type="AlphaFoldDB" id="A0AAD6AH84"/>
<proteinExistence type="predicted"/>
<accession>A0AAD6AH84</accession>
<name>A0AAD6AH84_9TELE</name>
<sequence length="196" mass="22578">MWAATWKGDSNPSRHYLPLIRASNGWINKCLFRIVFGERIVPAVLPLGAWLELRESTLCNTPGGYEEQMSCLLPSRLKSAHTSLKRTSWKVEPRKLQGREDVGEKVAEEAENIEAQQRESDEEHRGEEEVTVIHVTLIEGNPHPSYVICLFEDARLLPGLFVLDGKEWNLRKSMFETLLSRPEWALKPTFTTFWKM</sequence>
<feature type="non-terminal residue" evidence="1">
    <location>
        <position position="196"/>
    </location>
</feature>
<evidence type="ECO:0000313" key="1">
    <source>
        <dbReference type="EMBL" id="KAJ4924722.1"/>
    </source>
</evidence>
<organism evidence="1 2">
    <name type="scientific">Pogonophryne albipinna</name>
    <dbReference type="NCBI Taxonomy" id="1090488"/>
    <lineage>
        <taxon>Eukaryota</taxon>
        <taxon>Metazoa</taxon>
        <taxon>Chordata</taxon>
        <taxon>Craniata</taxon>
        <taxon>Vertebrata</taxon>
        <taxon>Euteleostomi</taxon>
        <taxon>Actinopterygii</taxon>
        <taxon>Neopterygii</taxon>
        <taxon>Teleostei</taxon>
        <taxon>Neoteleostei</taxon>
        <taxon>Acanthomorphata</taxon>
        <taxon>Eupercaria</taxon>
        <taxon>Perciformes</taxon>
        <taxon>Notothenioidei</taxon>
        <taxon>Pogonophryne</taxon>
    </lineage>
</organism>
<comment type="caution">
    <text evidence="1">The sequence shown here is derived from an EMBL/GenBank/DDBJ whole genome shotgun (WGS) entry which is preliminary data.</text>
</comment>
<evidence type="ECO:0000313" key="2">
    <source>
        <dbReference type="Proteomes" id="UP001219934"/>
    </source>
</evidence>